<sequence length="791" mass="88454">MWHNIAAFIIKFRIALLVGLLAATGVMGYYASQVKLSYEFTSAVPTDNPKYIEYQNFRKQFGEDGNLLVVGVQTDHFFEPSFFNDYAVMARAMNEVQAVENVLSIPDAITLVKDTVTSKLKDMRIAAGEPPYSNVDSIKNAFLNLPVYKGFLYNPDTKAYMLAVRLNKDTLNSKYRETIVNAIIAHGDAFGKKHNVEMHYSGLPLIRTQMAMKVQSEMRLFLIMSFVLTAVILVIFFRAFVAVMASMLVVAIGVVWSVGTIVLLGYKITLLTALIPPLVVVIGIPNCVYLLNRYHHEYNRNPNKMKSLLRTVDRMGIVTFFTNLTAAIGFGVFFFTKSVLLKEFGLVAGINIMAVFLISLIFIPAFFSFLPPPDVKHTKYLESKIINKVLTGLTNWVFGHRVWIYGFTAIVCGFSVWGLMRLKNDAHIVDDLPRSDKISVDLKFFEKNFKGVMPLEIVIDTRKKRGVVNGLEVIRKMDALCGVLETYPEIGKPISITNGVKFAAQQYFGGDTSYFAVPGDFGAAFLQPYLSAKKEGANGKDQTLSKLLFSFIDSNKQKARISVGMADVGSRKLPILLDSIRPKVYELFDTTKYDVTFTGTSITFLEGSKFIVASLRDSLIFAFLIIFGCMVALFRSWRILLISIIVNIVPLLITAGLMGWVGIRIKPSTVLVFSVALGITIDVTIRFLINFKQELTRHDDSIADTVHRTMHDTGLSIIYTSLILIAGFGVFMLSQFDGTKSLGYLTSMTLFLAMVTNLTLLPALLLWMDKVIEKKNNSVTFLMDDEENDAI</sequence>
<evidence type="ECO:0000256" key="2">
    <source>
        <dbReference type="ARBA" id="ARBA00022475"/>
    </source>
</evidence>
<feature type="transmembrane region" description="Helical" evidence="6">
    <location>
        <begin position="717"/>
        <end position="736"/>
    </location>
</feature>
<feature type="transmembrane region" description="Helical" evidence="6">
    <location>
        <begin position="670"/>
        <end position="689"/>
    </location>
</feature>
<comment type="caution">
    <text evidence="8">The sequence shown here is derived from an EMBL/GenBank/DDBJ whole genome shotgun (WGS) entry which is preliminary data.</text>
</comment>
<evidence type="ECO:0000256" key="3">
    <source>
        <dbReference type="ARBA" id="ARBA00022692"/>
    </source>
</evidence>
<keyword evidence="9" id="KW-1185">Reference proteome</keyword>
<feature type="domain" description="SSD" evidence="7">
    <location>
        <begin position="641"/>
        <end position="767"/>
    </location>
</feature>
<keyword evidence="2" id="KW-1003">Cell membrane</keyword>
<proteinExistence type="predicted"/>
<reference evidence="9" key="1">
    <citation type="journal article" date="2019" name="Int. J. Syst. Evol. Microbiol.">
        <title>The Global Catalogue of Microorganisms (GCM) 10K type strain sequencing project: providing services to taxonomists for standard genome sequencing and annotation.</title>
        <authorList>
            <consortium name="The Broad Institute Genomics Platform"/>
            <consortium name="The Broad Institute Genome Sequencing Center for Infectious Disease"/>
            <person name="Wu L."/>
            <person name="Ma J."/>
        </authorList>
    </citation>
    <scope>NUCLEOTIDE SEQUENCE [LARGE SCALE GENOMIC DNA]</scope>
    <source>
        <strain evidence="9">JCM 32105</strain>
    </source>
</reference>
<dbReference type="InterPro" id="IPR000731">
    <property type="entry name" value="SSD"/>
</dbReference>
<dbReference type="InterPro" id="IPR050545">
    <property type="entry name" value="Mycobact_MmpL"/>
</dbReference>
<evidence type="ECO:0000313" key="9">
    <source>
        <dbReference type="Proteomes" id="UP001500067"/>
    </source>
</evidence>
<feature type="transmembrane region" description="Helical" evidence="6">
    <location>
        <begin position="618"/>
        <end position="634"/>
    </location>
</feature>
<feature type="transmembrane region" description="Helical" evidence="6">
    <location>
        <begin position="315"/>
        <end position="335"/>
    </location>
</feature>
<comment type="subcellular location">
    <subcellularLocation>
        <location evidence="1">Cell membrane</location>
        <topology evidence="1">Multi-pass membrane protein</topology>
    </subcellularLocation>
</comment>
<evidence type="ECO:0000313" key="8">
    <source>
        <dbReference type="EMBL" id="GAA4463462.1"/>
    </source>
</evidence>
<evidence type="ECO:0000256" key="6">
    <source>
        <dbReference type="SAM" id="Phobius"/>
    </source>
</evidence>
<feature type="transmembrane region" description="Helical" evidence="6">
    <location>
        <begin position="402"/>
        <end position="420"/>
    </location>
</feature>
<protein>
    <submittedName>
        <fullName evidence="8">MMPL family transporter</fullName>
    </submittedName>
</protein>
<evidence type="ECO:0000256" key="1">
    <source>
        <dbReference type="ARBA" id="ARBA00004651"/>
    </source>
</evidence>
<dbReference type="SUPFAM" id="SSF82866">
    <property type="entry name" value="Multidrug efflux transporter AcrB transmembrane domain"/>
    <property type="match status" value="2"/>
</dbReference>
<dbReference type="InterPro" id="IPR004869">
    <property type="entry name" value="MMPL_dom"/>
</dbReference>
<feature type="transmembrane region" description="Helical" evidence="6">
    <location>
        <begin position="220"/>
        <end position="241"/>
    </location>
</feature>
<feature type="transmembrane region" description="Helical" evidence="6">
    <location>
        <begin position="273"/>
        <end position="295"/>
    </location>
</feature>
<keyword evidence="3 6" id="KW-0812">Transmembrane</keyword>
<dbReference type="EMBL" id="BAABFA010000008">
    <property type="protein sequence ID" value="GAA4463462.1"/>
    <property type="molecule type" value="Genomic_DNA"/>
</dbReference>
<evidence type="ECO:0000256" key="5">
    <source>
        <dbReference type="ARBA" id="ARBA00023136"/>
    </source>
</evidence>
<keyword evidence="5 6" id="KW-0472">Membrane</keyword>
<feature type="transmembrane region" description="Helical" evidence="6">
    <location>
        <begin position="347"/>
        <end position="370"/>
    </location>
</feature>
<feature type="transmembrane region" description="Helical" evidence="6">
    <location>
        <begin position="748"/>
        <end position="768"/>
    </location>
</feature>
<gene>
    <name evidence="8" type="ORF">GCM10023093_11990</name>
</gene>
<organism evidence="8 9">
    <name type="scientific">Nemorincola caseinilytica</name>
    <dbReference type="NCBI Taxonomy" id="2054315"/>
    <lineage>
        <taxon>Bacteria</taxon>
        <taxon>Pseudomonadati</taxon>
        <taxon>Bacteroidota</taxon>
        <taxon>Chitinophagia</taxon>
        <taxon>Chitinophagales</taxon>
        <taxon>Chitinophagaceae</taxon>
        <taxon>Nemorincola</taxon>
    </lineage>
</organism>
<dbReference type="Pfam" id="PF03176">
    <property type="entry name" value="MMPL"/>
    <property type="match status" value="2"/>
</dbReference>
<feature type="transmembrane region" description="Helical" evidence="6">
    <location>
        <begin position="640"/>
        <end position="663"/>
    </location>
</feature>
<evidence type="ECO:0000259" key="7">
    <source>
        <dbReference type="PROSITE" id="PS50156"/>
    </source>
</evidence>
<dbReference type="Proteomes" id="UP001500067">
    <property type="component" value="Unassembled WGS sequence"/>
</dbReference>
<accession>A0ABP8NCB7</accession>
<evidence type="ECO:0000256" key="4">
    <source>
        <dbReference type="ARBA" id="ARBA00022989"/>
    </source>
</evidence>
<keyword evidence="4 6" id="KW-1133">Transmembrane helix</keyword>
<dbReference type="PANTHER" id="PTHR33406:SF12">
    <property type="entry name" value="BLR2997 PROTEIN"/>
    <property type="match status" value="1"/>
</dbReference>
<feature type="transmembrane region" description="Helical" evidence="6">
    <location>
        <begin position="12"/>
        <end position="31"/>
    </location>
</feature>
<dbReference type="PANTHER" id="PTHR33406">
    <property type="entry name" value="MEMBRANE PROTEIN MJ1562-RELATED"/>
    <property type="match status" value="1"/>
</dbReference>
<dbReference type="Gene3D" id="1.20.1640.10">
    <property type="entry name" value="Multidrug efflux transporter AcrB transmembrane domain"/>
    <property type="match status" value="2"/>
</dbReference>
<name>A0ABP8NCB7_9BACT</name>
<feature type="domain" description="SSD" evidence="7">
    <location>
        <begin position="244"/>
        <end position="369"/>
    </location>
</feature>
<dbReference type="PROSITE" id="PS50156">
    <property type="entry name" value="SSD"/>
    <property type="match status" value="2"/>
</dbReference>
<feature type="transmembrane region" description="Helical" evidence="6">
    <location>
        <begin position="247"/>
        <end position="266"/>
    </location>
</feature>